<gene>
    <name evidence="1" type="ORF">ALC60_07635</name>
</gene>
<dbReference type="AlphaFoldDB" id="A0A151WZV0"/>
<dbReference type="CDD" id="cd09272">
    <property type="entry name" value="RNase_HI_RT_Ty1"/>
    <property type="match status" value="1"/>
</dbReference>
<organism evidence="1 2">
    <name type="scientific">Mycetomoellerius zeteki</name>
    <dbReference type="NCBI Taxonomy" id="64791"/>
    <lineage>
        <taxon>Eukaryota</taxon>
        <taxon>Metazoa</taxon>
        <taxon>Ecdysozoa</taxon>
        <taxon>Arthropoda</taxon>
        <taxon>Hexapoda</taxon>
        <taxon>Insecta</taxon>
        <taxon>Pterygota</taxon>
        <taxon>Neoptera</taxon>
        <taxon>Endopterygota</taxon>
        <taxon>Hymenoptera</taxon>
        <taxon>Apocrita</taxon>
        <taxon>Aculeata</taxon>
        <taxon>Formicoidea</taxon>
        <taxon>Formicidae</taxon>
        <taxon>Myrmicinae</taxon>
        <taxon>Mycetomoellerius</taxon>
    </lineage>
</organism>
<evidence type="ECO:0000313" key="2">
    <source>
        <dbReference type="Proteomes" id="UP000075809"/>
    </source>
</evidence>
<sequence>MPLPHNTQYREVIGSLLYLATVSRPDISTAVGILSCRVEKPTEQDRKAAKRVIRYLGVSTLDKKLYLPSTGKMKLECFVDADWAGDRTDRKSTNGYVFRLGDGIIAWSSKKQTSVAASSTEVEYIAASHASKELLWLRQLLKNMSFPAEEPTIINEDNQGCIRLIESSRCGARTKHIDVCYHQIRDLQEKKILHMRYCPSERMLADLFTKPLAKERFLELTASLGLR</sequence>
<dbReference type="PANTHER" id="PTHR11439:SF463">
    <property type="entry name" value="REVERSE TRANSCRIPTASE TY1_COPIA-TYPE DOMAIN-CONTAINING PROTEIN"/>
    <property type="match status" value="1"/>
</dbReference>
<evidence type="ECO:0000313" key="1">
    <source>
        <dbReference type="EMBL" id="KYQ53231.1"/>
    </source>
</evidence>
<name>A0A151WZV0_9HYME</name>
<dbReference type="STRING" id="64791.A0A151WZV0"/>
<dbReference type="Proteomes" id="UP000075809">
    <property type="component" value="Unassembled WGS sequence"/>
</dbReference>
<protein>
    <submittedName>
        <fullName evidence="1">Copia protein</fullName>
    </submittedName>
</protein>
<proteinExistence type="predicted"/>
<dbReference type="EMBL" id="KQ982645">
    <property type="protein sequence ID" value="KYQ53231.1"/>
    <property type="molecule type" value="Genomic_DNA"/>
</dbReference>
<reference evidence="1 2" key="1">
    <citation type="submission" date="2015-09" db="EMBL/GenBank/DDBJ databases">
        <title>Trachymyrmex zeteki WGS genome.</title>
        <authorList>
            <person name="Nygaard S."/>
            <person name="Hu H."/>
            <person name="Boomsma J."/>
            <person name="Zhang G."/>
        </authorList>
    </citation>
    <scope>NUCLEOTIDE SEQUENCE [LARGE SCALE GENOMIC DNA]</scope>
    <source>
        <strain evidence="1">Tzet28-1</strain>
        <tissue evidence="1">Whole body</tissue>
    </source>
</reference>
<dbReference type="PANTHER" id="PTHR11439">
    <property type="entry name" value="GAG-POL-RELATED RETROTRANSPOSON"/>
    <property type="match status" value="1"/>
</dbReference>
<accession>A0A151WZV0</accession>
<keyword evidence="2" id="KW-1185">Reference proteome</keyword>